<proteinExistence type="predicted"/>
<dbReference type="Proteomes" id="UP000016649">
    <property type="component" value="Unassembled WGS sequence"/>
</dbReference>
<feature type="transmembrane region" description="Helical" evidence="1">
    <location>
        <begin position="113"/>
        <end position="135"/>
    </location>
</feature>
<gene>
    <name evidence="2" type="ORF">HMPREF9193_00008</name>
</gene>
<feature type="non-terminal residue" evidence="2">
    <location>
        <position position="1"/>
    </location>
</feature>
<name>A0ABN0P1J3_TRELE</name>
<keyword evidence="3" id="KW-1185">Reference proteome</keyword>
<keyword evidence="1" id="KW-0472">Membrane</keyword>
<feature type="transmembrane region" description="Helical" evidence="1">
    <location>
        <begin position="173"/>
        <end position="191"/>
    </location>
</feature>
<evidence type="ECO:0000313" key="2">
    <source>
        <dbReference type="EMBL" id="ERJ94475.1"/>
    </source>
</evidence>
<sequence length="279" mass="32505">FLLCFFTTLSYVYSPSVGNKVAAYSPGVSKPYTVQRFSSWLYDTFFYFIWNFFDYFSFKRLPFIITVSLIAAIKLNKQKYTIHAFYLVLPYFIVTVMSFSLFFAGVVHITGKISSIMIFNLILAINMLFIFTYIFQRLFVLFSRFTEKYNLTENIKKITDASIHELHTYSTKLYIIVPAVIMLYIGFIGIYNQGLPTRHAWKDVVKGTAARYNIDVLDIYNKLSQSSEKDVTLTSIENIPETLVVDNFWSVEKYTMVPQTIDMCVAPFFNKKNIRIISK</sequence>
<accession>A0ABN0P1J3</accession>
<protein>
    <submittedName>
        <fullName evidence="2">Uncharacterized protein</fullName>
    </submittedName>
</protein>
<dbReference type="RefSeq" id="WP_021685981.1">
    <property type="nucleotide sequence ID" value="NZ_KI260552.1"/>
</dbReference>
<keyword evidence="1" id="KW-1133">Transmembrane helix</keyword>
<dbReference type="EMBL" id="AWVH01000002">
    <property type="protein sequence ID" value="ERJ94475.1"/>
    <property type="molecule type" value="Genomic_DNA"/>
</dbReference>
<keyword evidence="1" id="KW-0812">Transmembrane</keyword>
<evidence type="ECO:0000313" key="3">
    <source>
        <dbReference type="Proteomes" id="UP000016649"/>
    </source>
</evidence>
<reference evidence="2 3" key="1">
    <citation type="submission" date="2013-08" db="EMBL/GenBank/DDBJ databases">
        <authorList>
            <person name="Weinstock G."/>
            <person name="Sodergren E."/>
            <person name="Wylie T."/>
            <person name="Fulton L."/>
            <person name="Fulton R."/>
            <person name="Fronick C."/>
            <person name="O'Laughlin M."/>
            <person name="Godfrey J."/>
            <person name="Miner T."/>
            <person name="Herter B."/>
            <person name="Appelbaum E."/>
            <person name="Cordes M."/>
            <person name="Lek S."/>
            <person name="Wollam A."/>
            <person name="Pepin K.H."/>
            <person name="Palsikar V.B."/>
            <person name="Mitreva M."/>
            <person name="Wilson R.K."/>
        </authorList>
    </citation>
    <scope>NUCLEOTIDE SEQUENCE [LARGE SCALE GENOMIC DNA]</scope>
    <source>
        <strain evidence="2 3">ATCC 700332</strain>
    </source>
</reference>
<feature type="transmembrane region" description="Helical" evidence="1">
    <location>
        <begin position="47"/>
        <end position="72"/>
    </location>
</feature>
<evidence type="ECO:0000256" key="1">
    <source>
        <dbReference type="SAM" id="Phobius"/>
    </source>
</evidence>
<comment type="caution">
    <text evidence="2">The sequence shown here is derived from an EMBL/GenBank/DDBJ whole genome shotgun (WGS) entry which is preliminary data.</text>
</comment>
<organism evidence="2 3">
    <name type="scientific">Treponema lecithinolyticum ATCC 700332</name>
    <dbReference type="NCBI Taxonomy" id="1321815"/>
    <lineage>
        <taxon>Bacteria</taxon>
        <taxon>Pseudomonadati</taxon>
        <taxon>Spirochaetota</taxon>
        <taxon>Spirochaetia</taxon>
        <taxon>Spirochaetales</taxon>
        <taxon>Treponemataceae</taxon>
        <taxon>Treponema</taxon>
    </lineage>
</organism>
<feature type="transmembrane region" description="Helical" evidence="1">
    <location>
        <begin position="84"/>
        <end position="107"/>
    </location>
</feature>